<evidence type="ECO:0000313" key="1">
    <source>
        <dbReference type="EMBL" id="RRT33003.1"/>
    </source>
</evidence>
<sequence>MVRVIGELDYFSAHIRLREPDKSEDKAKCKTTDSRAIGLVAPCYRRGETFVEPSIFCSHGERALVVKGVEEVENVEVNSKYQDRTEGQRPRNFIRSVSVGFSSR</sequence>
<dbReference type="EMBL" id="AMZH03030150">
    <property type="protein sequence ID" value="RRT33003.1"/>
    <property type="molecule type" value="Genomic_DNA"/>
</dbReference>
<name>A0A426X0L2_ENSVE</name>
<evidence type="ECO:0000313" key="2">
    <source>
        <dbReference type="Proteomes" id="UP000287651"/>
    </source>
</evidence>
<comment type="caution">
    <text evidence="1">The sequence shown here is derived from an EMBL/GenBank/DDBJ whole genome shotgun (WGS) entry which is preliminary data.</text>
</comment>
<dbReference type="Proteomes" id="UP000287651">
    <property type="component" value="Unassembled WGS sequence"/>
</dbReference>
<protein>
    <submittedName>
        <fullName evidence="1">Uncharacterized protein</fullName>
    </submittedName>
</protein>
<proteinExistence type="predicted"/>
<accession>A0A426X0L2</accession>
<organism evidence="1 2">
    <name type="scientific">Ensete ventricosum</name>
    <name type="common">Abyssinian banana</name>
    <name type="synonym">Musa ensete</name>
    <dbReference type="NCBI Taxonomy" id="4639"/>
    <lineage>
        <taxon>Eukaryota</taxon>
        <taxon>Viridiplantae</taxon>
        <taxon>Streptophyta</taxon>
        <taxon>Embryophyta</taxon>
        <taxon>Tracheophyta</taxon>
        <taxon>Spermatophyta</taxon>
        <taxon>Magnoliopsida</taxon>
        <taxon>Liliopsida</taxon>
        <taxon>Zingiberales</taxon>
        <taxon>Musaceae</taxon>
        <taxon>Ensete</taxon>
    </lineage>
</organism>
<gene>
    <name evidence="1" type="ORF">B296_00044975</name>
</gene>
<dbReference type="AlphaFoldDB" id="A0A426X0L2"/>
<reference evidence="1 2" key="1">
    <citation type="journal article" date="2014" name="Agronomy (Basel)">
        <title>A Draft Genome Sequence for Ensete ventricosum, the Drought-Tolerant Tree Against Hunger.</title>
        <authorList>
            <person name="Harrison J."/>
            <person name="Moore K.A."/>
            <person name="Paszkiewicz K."/>
            <person name="Jones T."/>
            <person name="Grant M."/>
            <person name="Ambacheew D."/>
            <person name="Muzemil S."/>
            <person name="Studholme D.J."/>
        </authorList>
    </citation>
    <scope>NUCLEOTIDE SEQUENCE [LARGE SCALE GENOMIC DNA]</scope>
</reference>